<gene>
    <name evidence="1" type="ORF">A8145_24040</name>
</gene>
<dbReference type="Gene3D" id="3.40.190.10">
    <property type="entry name" value="Periplasmic binding protein-like II"/>
    <property type="match status" value="1"/>
</dbReference>
<dbReference type="Proteomes" id="UP000093737">
    <property type="component" value="Unassembled WGS sequence"/>
</dbReference>
<protein>
    <submittedName>
        <fullName evidence="1">Uncharacterized protein</fullName>
    </submittedName>
</protein>
<dbReference type="EMBL" id="LYTK01000021">
    <property type="protein sequence ID" value="OBQ60970.1"/>
    <property type="molecule type" value="Genomic_DNA"/>
</dbReference>
<dbReference type="RefSeq" id="WP_056566281.1">
    <property type="nucleotide sequence ID" value="NZ_CP033334.1"/>
</dbReference>
<dbReference type="Gene3D" id="3.10.105.10">
    <property type="entry name" value="Dipeptide-binding Protein, Domain 3"/>
    <property type="match status" value="1"/>
</dbReference>
<dbReference type="CDD" id="cd13642">
    <property type="entry name" value="PBP2_BCP_1"/>
    <property type="match status" value="1"/>
</dbReference>
<evidence type="ECO:0000313" key="2">
    <source>
        <dbReference type="Proteomes" id="UP000093737"/>
    </source>
</evidence>
<dbReference type="Gene3D" id="3.40.190.100">
    <property type="entry name" value="Glycine betaine-binding periplasmic protein, domain 2"/>
    <property type="match status" value="1"/>
</dbReference>
<dbReference type="Pfam" id="PF04069">
    <property type="entry name" value="OpuAC"/>
    <property type="match status" value="1"/>
</dbReference>
<dbReference type="GO" id="GO:0022857">
    <property type="term" value="F:transmembrane transporter activity"/>
    <property type="evidence" value="ECO:0007669"/>
    <property type="project" value="InterPro"/>
</dbReference>
<proteinExistence type="predicted"/>
<dbReference type="InterPro" id="IPR007210">
    <property type="entry name" value="ABC_Gly_betaine_transp_sub-bd"/>
</dbReference>
<accession>A0A6M7TZZ6</accession>
<organism evidence="1 2">
    <name type="scientific">Rhizobium loti</name>
    <name type="common">Mesorhizobium loti</name>
    <dbReference type="NCBI Taxonomy" id="381"/>
    <lineage>
        <taxon>Bacteria</taxon>
        <taxon>Pseudomonadati</taxon>
        <taxon>Pseudomonadota</taxon>
        <taxon>Alphaproteobacteria</taxon>
        <taxon>Hyphomicrobiales</taxon>
        <taxon>Phyllobacteriaceae</taxon>
        <taxon>Mesorhizobium</taxon>
    </lineage>
</organism>
<dbReference type="SUPFAM" id="SSF53850">
    <property type="entry name" value="Periplasmic binding protein-like II"/>
    <property type="match status" value="1"/>
</dbReference>
<dbReference type="AlphaFoldDB" id="A0A6M7TZZ6"/>
<evidence type="ECO:0000313" key="1">
    <source>
        <dbReference type="EMBL" id="OBQ60970.1"/>
    </source>
</evidence>
<dbReference type="GO" id="GO:0043190">
    <property type="term" value="C:ATP-binding cassette (ABC) transporter complex"/>
    <property type="evidence" value="ECO:0007669"/>
    <property type="project" value="InterPro"/>
</dbReference>
<name>A0A6M7TZZ6_RHILI</name>
<reference evidence="1 2" key="1">
    <citation type="submission" date="2016-05" db="EMBL/GenBank/DDBJ databases">
        <authorList>
            <person name="Ramsay J.P."/>
        </authorList>
    </citation>
    <scope>NUCLEOTIDE SEQUENCE [LARGE SCALE GENOMIC DNA]</scope>
    <source>
        <strain evidence="1 2">NZP2042</strain>
    </source>
</reference>
<sequence length="321" mass="35344">MKYHLLERAFGVLLLAPVSSAIAADVTMPDPNYATATAVMNVIKDAAEQELGLDISTVTTTAVPVIWEAMARNKGEVDIWPDVWLPNQQGLVDKYVKGAGTVKLAQNGYEAKQGYCVTQVTVDKYGIKDVSDLANPDNAKLFDTNGDGKGEMWIGASGWQSTNIEKVRARDYGFADFFDLQVTDEAVAAASLDRAAKADKPWVGYCYSPHQNFARYKLAFLTEPKNDPAKFVVVQPNDDPQWFEKSKVSSAYADTTVHVAYAASLAQRQPDLAAALERTQFNPDDISKWAYAIIVDKQPADEVAKEWIKAHPGDVAKWFGR</sequence>
<comment type="caution">
    <text evidence="1">The sequence shown here is derived from an EMBL/GenBank/DDBJ whole genome shotgun (WGS) entry which is preliminary data.</text>
</comment>